<accession>A0AAD8JES7</accession>
<comment type="caution">
    <text evidence="1">The sequence shown here is derived from an EMBL/GenBank/DDBJ whole genome shotgun (WGS) entry which is preliminary data.</text>
</comment>
<dbReference type="AlphaFoldDB" id="A0AAD8JES7"/>
<organism evidence="1 2">
    <name type="scientific">Heracleum sosnowskyi</name>
    <dbReference type="NCBI Taxonomy" id="360622"/>
    <lineage>
        <taxon>Eukaryota</taxon>
        <taxon>Viridiplantae</taxon>
        <taxon>Streptophyta</taxon>
        <taxon>Embryophyta</taxon>
        <taxon>Tracheophyta</taxon>
        <taxon>Spermatophyta</taxon>
        <taxon>Magnoliopsida</taxon>
        <taxon>eudicotyledons</taxon>
        <taxon>Gunneridae</taxon>
        <taxon>Pentapetalae</taxon>
        <taxon>asterids</taxon>
        <taxon>campanulids</taxon>
        <taxon>Apiales</taxon>
        <taxon>Apiaceae</taxon>
        <taxon>Apioideae</taxon>
        <taxon>apioid superclade</taxon>
        <taxon>Tordylieae</taxon>
        <taxon>Tordyliinae</taxon>
        <taxon>Heracleum</taxon>
    </lineage>
</organism>
<dbReference type="Proteomes" id="UP001237642">
    <property type="component" value="Unassembled WGS sequence"/>
</dbReference>
<reference evidence="1" key="2">
    <citation type="submission" date="2023-05" db="EMBL/GenBank/DDBJ databases">
        <authorList>
            <person name="Schelkunov M.I."/>
        </authorList>
    </citation>
    <scope>NUCLEOTIDE SEQUENCE</scope>
    <source>
        <strain evidence="1">Hsosn_3</strain>
        <tissue evidence="1">Leaf</tissue>
    </source>
</reference>
<evidence type="ECO:0000313" key="2">
    <source>
        <dbReference type="Proteomes" id="UP001237642"/>
    </source>
</evidence>
<reference evidence="1" key="1">
    <citation type="submission" date="2023-02" db="EMBL/GenBank/DDBJ databases">
        <title>Genome of toxic invasive species Heracleum sosnowskyi carries increased number of genes despite the absence of recent whole-genome duplications.</title>
        <authorList>
            <person name="Schelkunov M."/>
            <person name="Shtratnikova V."/>
            <person name="Makarenko M."/>
            <person name="Klepikova A."/>
            <person name="Omelchenko D."/>
            <person name="Novikova G."/>
            <person name="Obukhova E."/>
            <person name="Bogdanov V."/>
            <person name="Penin A."/>
            <person name="Logacheva M."/>
        </authorList>
    </citation>
    <scope>NUCLEOTIDE SEQUENCE</scope>
    <source>
        <strain evidence="1">Hsosn_3</strain>
        <tissue evidence="1">Leaf</tissue>
    </source>
</reference>
<keyword evidence="2" id="KW-1185">Reference proteome</keyword>
<sequence length="103" mass="11636">MPLLNCLDGRIISIKESHNLAKVSSIIRDNHWSLPPSNNMFAIELRAILESVPLHQQDTITWDDIKASKVKMSILFEERALPGSFAPGLVRRNSWKEITGPMV</sequence>
<name>A0AAD8JES7_9APIA</name>
<protein>
    <submittedName>
        <fullName evidence="1">Uncharacterized protein</fullName>
    </submittedName>
</protein>
<gene>
    <name evidence="1" type="ORF">POM88_002048</name>
</gene>
<evidence type="ECO:0000313" key="1">
    <source>
        <dbReference type="EMBL" id="KAK1402443.1"/>
    </source>
</evidence>
<dbReference type="EMBL" id="JAUIZM010000001">
    <property type="protein sequence ID" value="KAK1402443.1"/>
    <property type="molecule type" value="Genomic_DNA"/>
</dbReference>
<proteinExistence type="predicted"/>